<dbReference type="InterPro" id="IPR013083">
    <property type="entry name" value="Znf_RING/FYVE/PHD"/>
</dbReference>
<dbReference type="InterPro" id="IPR045894">
    <property type="entry name" value="At5g08430-like"/>
</dbReference>
<name>A0AAU9RMB9_THLAR</name>
<evidence type="ECO:0000256" key="2">
    <source>
        <dbReference type="SAM" id="MobiDB-lite"/>
    </source>
</evidence>
<feature type="region of interest" description="Disordered" evidence="2">
    <location>
        <begin position="191"/>
        <end position="218"/>
    </location>
</feature>
<protein>
    <submittedName>
        <fullName evidence="5">Uncharacterized protein</fullName>
    </submittedName>
</protein>
<dbReference type="SMART" id="SM00719">
    <property type="entry name" value="Plus3"/>
    <property type="match status" value="1"/>
</dbReference>
<dbReference type="Proteomes" id="UP000836841">
    <property type="component" value="Chromosome 2"/>
</dbReference>
<keyword evidence="1" id="KW-0238">DNA-binding</keyword>
<evidence type="ECO:0000313" key="5">
    <source>
        <dbReference type="EMBL" id="CAH2043639.1"/>
    </source>
</evidence>
<dbReference type="InterPro" id="IPR012340">
    <property type="entry name" value="NA-bd_OB-fold"/>
</dbReference>
<dbReference type="PROSITE" id="PS51925">
    <property type="entry name" value="SWIB_MDM2"/>
    <property type="match status" value="1"/>
</dbReference>
<dbReference type="InterPro" id="IPR036128">
    <property type="entry name" value="Plus3-like_sf"/>
</dbReference>
<dbReference type="InterPro" id="IPR003121">
    <property type="entry name" value="SWIB_MDM2_domain"/>
</dbReference>
<dbReference type="Gene3D" id="3.90.70.200">
    <property type="entry name" value="Plus-3 domain"/>
    <property type="match status" value="1"/>
</dbReference>
<dbReference type="InterPro" id="IPR036885">
    <property type="entry name" value="SWIB_MDM2_dom_sf"/>
</dbReference>
<feature type="region of interest" description="Disordered" evidence="2">
    <location>
        <begin position="1"/>
        <end position="31"/>
    </location>
</feature>
<dbReference type="EMBL" id="OU466858">
    <property type="protein sequence ID" value="CAH2043639.1"/>
    <property type="molecule type" value="Genomic_DNA"/>
</dbReference>
<evidence type="ECO:0000256" key="1">
    <source>
        <dbReference type="ARBA" id="ARBA00023125"/>
    </source>
</evidence>
<gene>
    <name evidence="5" type="ORF">TAV2_LOCUS5644</name>
</gene>
<dbReference type="PROSITE" id="PS51360">
    <property type="entry name" value="PLUS3"/>
    <property type="match status" value="1"/>
</dbReference>
<dbReference type="Gene3D" id="1.10.245.10">
    <property type="entry name" value="SWIB/MDM2 domain"/>
    <property type="match status" value="1"/>
</dbReference>
<reference evidence="5 6" key="1">
    <citation type="submission" date="2022-03" db="EMBL/GenBank/DDBJ databases">
        <authorList>
            <person name="Nunn A."/>
            <person name="Chopra R."/>
            <person name="Nunn A."/>
            <person name="Contreras Garrido A."/>
        </authorList>
    </citation>
    <scope>NUCLEOTIDE SEQUENCE [LARGE SCALE GENOMIC DNA]</scope>
</reference>
<evidence type="ECO:0000259" key="3">
    <source>
        <dbReference type="PROSITE" id="PS51360"/>
    </source>
</evidence>
<evidence type="ECO:0000259" key="4">
    <source>
        <dbReference type="PROSITE" id="PS51925"/>
    </source>
</evidence>
<dbReference type="SUPFAM" id="SSF47592">
    <property type="entry name" value="SWIB/MDM2 domain"/>
    <property type="match status" value="1"/>
</dbReference>
<keyword evidence="6" id="KW-1185">Reference proteome</keyword>
<dbReference type="Gene3D" id="3.30.40.10">
    <property type="entry name" value="Zinc/RING finger domain, C3HC4 (zinc finger)"/>
    <property type="match status" value="1"/>
</dbReference>
<dbReference type="AlphaFoldDB" id="A0AAU9RMB9"/>
<dbReference type="InterPro" id="IPR004343">
    <property type="entry name" value="Plus-3_dom"/>
</dbReference>
<dbReference type="Gene3D" id="2.40.50.140">
    <property type="entry name" value="Nucleic acid-binding proteins"/>
    <property type="match status" value="1"/>
</dbReference>
<dbReference type="CDD" id="cd10567">
    <property type="entry name" value="SWIB-MDM2_like"/>
    <property type="match status" value="1"/>
</dbReference>
<feature type="compositionally biased region" description="Basic and acidic residues" evidence="2">
    <location>
        <begin position="196"/>
        <end position="210"/>
    </location>
</feature>
<feature type="domain" description="Plus3" evidence="3">
    <location>
        <begin position="386"/>
        <end position="507"/>
    </location>
</feature>
<organism evidence="5 6">
    <name type="scientific">Thlaspi arvense</name>
    <name type="common">Field penny-cress</name>
    <dbReference type="NCBI Taxonomy" id="13288"/>
    <lineage>
        <taxon>Eukaryota</taxon>
        <taxon>Viridiplantae</taxon>
        <taxon>Streptophyta</taxon>
        <taxon>Embryophyta</taxon>
        <taxon>Tracheophyta</taxon>
        <taxon>Spermatophyta</taxon>
        <taxon>Magnoliopsida</taxon>
        <taxon>eudicotyledons</taxon>
        <taxon>Gunneridae</taxon>
        <taxon>Pentapetalae</taxon>
        <taxon>rosids</taxon>
        <taxon>malvids</taxon>
        <taxon>Brassicales</taxon>
        <taxon>Brassicaceae</taxon>
        <taxon>Thlaspideae</taxon>
        <taxon>Thlaspi</taxon>
    </lineage>
</organism>
<sequence>MTRSSSQVANSIVRERERESDGERYGCSGDSGCGRGGGGGGGEGMRGLVLHLQRWRKPDALDCTKVYHAHCVGKDISVTKNEESFICMRHRCYICSRRPSLWCFCCPNAVCEGCVTHSEFIQLKENKGLCNQCQEYVVALEEIREYAAAGDKIDLLDRNTFECLFLEYWEIVKKEEDLTFGDVRASKSQKKRAKPKYRDDPMFSLDDVRSSKPRKKDIKRKDKDVLKFSLTDREVEDAEGYRTTGKAKRMEFIRWGSKPLIDFLTSIGEDTKDAMSQHSVESVIRRYIRQEKLLDPEKKKRVHCDEKLYSIFRKKTVNRKRIYTLLNAHLKENLEQLEYVTSLERGFGEKSKEVLVPCKKQKAEVPDEEICEEEVLPEMRPTGLATINADNIKLVYLRKSLILELLKQSESFGDKVVGSFVKVKNDPRDLVAYRVLQVTGIKAADDHGISLYVAGMTSDVSISKLDDSDLSKEDIEDLKKTVMSGQLRQPTVVEMEQKAKALHEDITKHYLDERELLQKPSEQERLLRKTPRIVEDLIEVKQEPGASSDSSKQVSVSGLPQELLKSKVLNYLLLLGLFLLLVSFHSTINWNSYFITWTGSKPVSLTRKRNPIQNWLYCDQLRHPDVFFSLSSPALTQSSSYSLRRRCLLHRVTSISVADFEVSLTLCSKREILAIIEKMLVFLKDIVPAAQNNINTRFIILDKARLPAAAANGQSCIALAADETAAVHIQLWGDECDAFEAGDIVKLTNGIFSYVRNSGLLLRAGKRGKMEKMGEFTAAFVETPNVSEIQWIPDPDNPKRYIQNGTVSAYSRVFPPLP</sequence>
<dbReference type="SUPFAM" id="SSF50249">
    <property type="entry name" value="Nucleic acid-binding proteins"/>
    <property type="match status" value="1"/>
</dbReference>
<dbReference type="GO" id="GO:0005694">
    <property type="term" value="C:chromosome"/>
    <property type="evidence" value="ECO:0007669"/>
    <property type="project" value="UniProtKB-ARBA"/>
</dbReference>
<dbReference type="FunFam" id="2.40.50.140:FF:000072">
    <property type="entry name" value="SOSS complex subunit B2"/>
    <property type="match status" value="1"/>
</dbReference>
<dbReference type="SUPFAM" id="SSF159042">
    <property type="entry name" value="Plus3-like"/>
    <property type="match status" value="1"/>
</dbReference>
<feature type="compositionally biased region" description="Basic and acidic residues" evidence="2">
    <location>
        <begin position="13"/>
        <end position="24"/>
    </location>
</feature>
<accession>A0AAU9RMB9</accession>
<dbReference type="Pfam" id="PF02201">
    <property type="entry name" value="SWIB"/>
    <property type="match status" value="1"/>
</dbReference>
<proteinExistence type="predicted"/>
<dbReference type="PANTHER" id="PTHR46851">
    <property type="entry name" value="OS01G0884500 PROTEIN"/>
    <property type="match status" value="1"/>
</dbReference>
<feature type="domain" description="DM2" evidence="4">
    <location>
        <begin position="249"/>
        <end position="332"/>
    </location>
</feature>
<dbReference type="Pfam" id="PF03126">
    <property type="entry name" value="Plus-3"/>
    <property type="match status" value="1"/>
</dbReference>
<feature type="compositionally biased region" description="Polar residues" evidence="2">
    <location>
        <begin position="1"/>
        <end position="10"/>
    </location>
</feature>
<evidence type="ECO:0000313" key="6">
    <source>
        <dbReference type="Proteomes" id="UP000836841"/>
    </source>
</evidence>
<dbReference type="PANTHER" id="PTHR46851:SF22">
    <property type="entry name" value="ZINC ION BINDING _ DNA BINDING PROTEIN"/>
    <property type="match status" value="1"/>
</dbReference>
<dbReference type="GO" id="GO:0003677">
    <property type="term" value="F:DNA binding"/>
    <property type="evidence" value="ECO:0007669"/>
    <property type="project" value="UniProtKB-KW"/>
</dbReference>